<evidence type="ECO:0000313" key="4">
    <source>
        <dbReference type="Proteomes" id="UP000199708"/>
    </source>
</evidence>
<keyword evidence="2" id="KW-0472">Membrane</keyword>
<dbReference type="AlphaFoldDB" id="A0A1G7RQN2"/>
<gene>
    <name evidence="3" type="ORF">SAMN05421791_103138</name>
</gene>
<dbReference type="STRING" id="120956.SAMN05421791_103138"/>
<dbReference type="Proteomes" id="UP000199708">
    <property type="component" value="Unassembled WGS sequence"/>
</dbReference>
<reference evidence="3 4" key="1">
    <citation type="submission" date="2016-10" db="EMBL/GenBank/DDBJ databases">
        <authorList>
            <person name="de Groot N.N."/>
        </authorList>
    </citation>
    <scope>NUCLEOTIDE SEQUENCE [LARGE SCALE GENOMIC DNA]</scope>
    <source>
        <strain evidence="3 4">ATCC BAA-466</strain>
    </source>
</reference>
<organism evidence="3 4">
    <name type="scientific">Facklamia miroungae</name>
    <dbReference type="NCBI Taxonomy" id="120956"/>
    <lineage>
        <taxon>Bacteria</taxon>
        <taxon>Bacillati</taxon>
        <taxon>Bacillota</taxon>
        <taxon>Bacilli</taxon>
        <taxon>Lactobacillales</taxon>
        <taxon>Aerococcaceae</taxon>
        <taxon>Facklamia</taxon>
    </lineage>
</organism>
<keyword evidence="2" id="KW-1133">Transmembrane helix</keyword>
<keyword evidence="2" id="KW-0812">Transmembrane</keyword>
<proteinExistence type="predicted"/>
<evidence type="ECO:0000256" key="1">
    <source>
        <dbReference type="SAM" id="MobiDB-lite"/>
    </source>
</evidence>
<sequence length="360" mass="41400">MGKTLKVIISMILILALVGVISLYAYIDLSSKANHVQKSNSELINTKDEIQTQIDALYFDDQKDFLSETLNLEMMKPIQEEINKLNESTSVKNQFLDQLKDIELRYEAQIAVNDFFQGTEEAIRGNQVNEELMIREDLTKETVLEVKDKYYFIEKMDEENEVPIELDNFEKSVNRLIDRVEGSMDEVEELNTLFKAVEKIEIVDGNIGKIAQAMHKFDQRLLQVQNSLPSLYKKMDKRADNYTAKMIQKVAEIAKNVPQYYQLVITSVEPSKRLTDALEENRDLFEVVEASTIESVEVSQTIPQDTQTSSNDYYYEEPENSWTNPDPNPPTTNTQESPGPVEPEPNEPEATADYYNNSDY</sequence>
<feature type="compositionally biased region" description="Polar residues" evidence="1">
    <location>
        <begin position="298"/>
        <end position="312"/>
    </location>
</feature>
<protein>
    <submittedName>
        <fullName evidence="3">Uncharacterized protein</fullName>
    </submittedName>
</protein>
<name>A0A1G7RQN2_9LACT</name>
<dbReference type="EMBL" id="FNCK01000003">
    <property type="protein sequence ID" value="SDG13051.1"/>
    <property type="molecule type" value="Genomic_DNA"/>
</dbReference>
<accession>A0A1G7RQN2</accession>
<dbReference type="RefSeq" id="WP_090289551.1">
    <property type="nucleotide sequence ID" value="NZ_FNCK01000003.1"/>
</dbReference>
<evidence type="ECO:0000256" key="2">
    <source>
        <dbReference type="SAM" id="Phobius"/>
    </source>
</evidence>
<feature type="transmembrane region" description="Helical" evidence="2">
    <location>
        <begin position="7"/>
        <end position="27"/>
    </location>
</feature>
<feature type="region of interest" description="Disordered" evidence="1">
    <location>
        <begin position="298"/>
        <end position="360"/>
    </location>
</feature>
<evidence type="ECO:0000313" key="3">
    <source>
        <dbReference type="EMBL" id="SDG13051.1"/>
    </source>
</evidence>
<keyword evidence="4" id="KW-1185">Reference proteome</keyword>